<protein>
    <submittedName>
        <fullName evidence="1">Uncharacterized protein</fullName>
    </submittedName>
</protein>
<accession>A0A8X6QVN7</accession>
<evidence type="ECO:0000313" key="2">
    <source>
        <dbReference type="Proteomes" id="UP000887013"/>
    </source>
</evidence>
<sequence>MDSKYCTNCGVYFEDVIDYNNHVIWCWTNTNNYDQHMIPINTEGPESSSQIFDEHHFRSKISAVNTFSEEGVRNFFHISTPSSVGIVDINVSNSFCENQFPNSNHEQL</sequence>
<reference evidence="1" key="1">
    <citation type="submission" date="2020-08" db="EMBL/GenBank/DDBJ databases">
        <title>Multicomponent nature underlies the extraordinary mechanical properties of spider dragline silk.</title>
        <authorList>
            <person name="Kono N."/>
            <person name="Nakamura H."/>
            <person name="Mori M."/>
            <person name="Yoshida Y."/>
            <person name="Ohtoshi R."/>
            <person name="Malay A.D."/>
            <person name="Moran D.A.P."/>
            <person name="Tomita M."/>
            <person name="Numata K."/>
            <person name="Arakawa K."/>
        </authorList>
    </citation>
    <scope>NUCLEOTIDE SEQUENCE</scope>
</reference>
<keyword evidence="2" id="KW-1185">Reference proteome</keyword>
<dbReference type="EMBL" id="BMAW01130028">
    <property type="protein sequence ID" value="GFU33182.1"/>
    <property type="molecule type" value="Genomic_DNA"/>
</dbReference>
<organism evidence="1 2">
    <name type="scientific">Nephila pilipes</name>
    <name type="common">Giant wood spider</name>
    <name type="synonym">Nephila maculata</name>
    <dbReference type="NCBI Taxonomy" id="299642"/>
    <lineage>
        <taxon>Eukaryota</taxon>
        <taxon>Metazoa</taxon>
        <taxon>Ecdysozoa</taxon>
        <taxon>Arthropoda</taxon>
        <taxon>Chelicerata</taxon>
        <taxon>Arachnida</taxon>
        <taxon>Araneae</taxon>
        <taxon>Araneomorphae</taxon>
        <taxon>Entelegynae</taxon>
        <taxon>Araneoidea</taxon>
        <taxon>Nephilidae</taxon>
        <taxon>Nephila</taxon>
    </lineage>
</organism>
<dbReference type="AlphaFoldDB" id="A0A8X6QVN7"/>
<gene>
    <name evidence="1" type="ORF">NPIL_367071</name>
</gene>
<evidence type="ECO:0000313" key="1">
    <source>
        <dbReference type="EMBL" id="GFU33182.1"/>
    </source>
</evidence>
<proteinExistence type="predicted"/>
<name>A0A8X6QVN7_NEPPI</name>
<comment type="caution">
    <text evidence="1">The sequence shown here is derived from an EMBL/GenBank/DDBJ whole genome shotgun (WGS) entry which is preliminary data.</text>
</comment>
<dbReference type="Proteomes" id="UP000887013">
    <property type="component" value="Unassembled WGS sequence"/>
</dbReference>